<evidence type="ECO:0000313" key="2">
    <source>
        <dbReference type="Proteomes" id="UP000432089"/>
    </source>
</evidence>
<organism evidence="1 2">
    <name type="scientific">Plantimonas leprariae</name>
    <dbReference type="NCBI Taxonomy" id="2615207"/>
    <lineage>
        <taxon>Bacteria</taxon>
        <taxon>Pseudomonadati</taxon>
        <taxon>Pseudomonadota</taxon>
        <taxon>Alphaproteobacteria</taxon>
        <taxon>Hyphomicrobiales</taxon>
        <taxon>Aurantimonadaceae</taxon>
        <taxon>Plantimonas</taxon>
    </lineage>
</organism>
<protein>
    <submittedName>
        <fullName evidence="1">Phage tail protein</fullName>
    </submittedName>
</protein>
<proteinExistence type="predicted"/>
<keyword evidence="2" id="KW-1185">Reference proteome</keyword>
<dbReference type="PANTHER" id="PTHR38009:SF1">
    <property type="entry name" value="CONSERVED HYPOTHETICAL PHAGE TAIL PROTEIN"/>
    <property type="match status" value="1"/>
</dbReference>
<dbReference type="PANTHER" id="PTHR38009">
    <property type="entry name" value="CONSERVED HYPOTHETICAL PHAGE TAIL PROTEIN"/>
    <property type="match status" value="1"/>
</dbReference>
<reference evidence="1 2" key="1">
    <citation type="submission" date="2019-09" db="EMBL/GenBank/DDBJ databases">
        <title>YIM 132180 draft genome.</title>
        <authorList>
            <person name="Zhang K."/>
        </authorList>
    </citation>
    <scope>NUCLEOTIDE SEQUENCE [LARGE SCALE GENOMIC DNA]</scope>
    <source>
        <strain evidence="1 2">YIM 132180</strain>
    </source>
</reference>
<gene>
    <name evidence="1" type="ORF">F6X38_05455</name>
</gene>
<dbReference type="InterPro" id="IPR010667">
    <property type="entry name" value="Phage_T4_Gp19"/>
</dbReference>
<dbReference type="GO" id="GO:0005198">
    <property type="term" value="F:structural molecule activity"/>
    <property type="evidence" value="ECO:0007669"/>
    <property type="project" value="InterPro"/>
</dbReference>
<name>A0A7V7PRE9_9HYPH</name>
<comment type="caution">
    <text evidence="1">The sequence shown here is derived from an EMBL/GenBank/DDBJ whole genome shotgun (WGS) entry which is preliminary data.</text>
</comment>
<evidence type="ECO:0000313" key="1">
    <source>
        <dbReference type="EMBL" id="KAB0681333.1"/>
    </source>
</evidence>
<dbReference type="NCBIfam" id="TIGR02241">
    <property type="entry name" value="conserved hypothetical phage tail region protein"/>
    <property type="match status" value="1"/>
</dbReference>
<accession>A0A7V7PRE9</accession>
<dbReference type="EMBL" id="VZDO01000003">
    <property type="protein sequence ID" value="KAB0681333.1"/>
    <property type="molecule type" value="Genomic_DNA"/>
</dbReference>
<dbReference type="InterPro" id="IPR011747">
    <property type="entry name" value="CHP02241"/>
</dbReference>
<dbReference type="Proteomes" id="UP000432089">
    <property type="component" value="Unassembled WGS sequence"/>
</dbReference>
<sequence>MPEEKAAAAIGQVTDPYRNFNFKLEIRGLIEGHFTGCSGLGARIQPIRYREGGTSQVVRAIPGPVDYAEVTLSYGVTRSNDLWDWFSKGVTGRVERRNVSIILLEPNGVDEALRWNLIDAWPSEWSGAPLDALGREIAVEQVKLVFDSVGRA</sequence>
<dbReference type="AlphaFoldDB" id="A0A7V7PRE9"/>
<dbReference type="RefSeq" id="WP_150968580.1">
    <property type="nucleotide sequence ID" value="NZ_VZDO01000003.1"/>
</dbReference>
<dbReference type="Pfam" id="PF06841">
    <property type="entry name" value="Phage_T4_gp19"/>
    <property type="match status" value="1"/>
</dbReference>